<sequence length="325" mass="35379">MNHLIDTAQHLPVRECLQTISISPIRLEAAWRPYPLELRITAPVSGSDLPILLLSHGDGPSLYLPSKDGYGPLANFYAEQGFVVVQPSHANSKIAGLPRDRPGAPLFWRERVQEMTLILDRLEDIEAGTPAFTGRFDHDRIAAVGHSMGGQTVGMLLGAHLTDPKDATATDVDMFESRIKAGVLLTPPGRGGDDLSDFVRENFSFLNPDYTHLRTRALVVVGDADTNPFMTVRGPEWYDAAYNDGPACDAKLTIHGGRHGIGGIAGYDAKETDDEDPDRLATVQRMTSAYLRSALYVDDLSWPEACTALTDKAGNLGHVDTKFVG</sequence>
<dbReference type="Gene3D" id="3.40.50.1820">
    <property type="entry name" value="alpha/beta hydrolase"/>
    <property type="match status" value="1"/>
</dbReference>
<evidence type="ECO:0000256" key="2">
    <source>
        <dbReference type="ARBA" id="ARBA00022963"/>
    </source>
</evidence>
<name>A0A838L5U5_9SPHN</name>
<keyword evidence="2" id="KW-0442">Lipid degradation</keyword>
<dbReference type="InterPro" id="IPR029058">
    <property type="entry name" value="AB_hydrolase_fold"/>
</dbReference>
<keyword evidence="1 5" id="KW-0378">Hydrolase</keyword>
<evidence type="ECO:0000313" key="6">
    <source>
        <dbReference type="Proteomes" id="UP000570166"/>
    </source>
</evidence>
<protein>
    <submittedName>
        <fullName evidence="5">Alpha/beta fold hydrolase</fullName>
    </submittedName>
</protein>
<dbReference type="GO" id="GO:0016042">
    <property type="term" value="P:lipid catabolic process"/>
    <property type="evidence" value="ECO:0007669"/>
    <property type="project" value="UniProtKB-KW"/>
</dbReference>
<accession>A0A838L5U5</accession>
<feature type="domain" description="AB hydrolase-1" evidence="4">
    <location>
        <begin position="52"/>
        <end position="243"/>
    </location>
</feature>
<keyword evidence="6" id="KW-1185">Reference proteome</keyword>
<dbReference type="InterPro" id="IPR000073">
    <property type="entry name" value="AB_hydrolase_1"/>
</dbReference>
<keyword evidence="3" id="KW-0443">Lipid metabolism</keyword>
<evidence type="ECO:0000313" key="5">
    <source>
        <dbReference type="EMBL" id="MBA2933556.1"/>
    </source>
</evidence>
<comment type="caution">
    <text evidence="5">The sequence shown here is derived from an EMBL/GenBank/DDBJ whole genome shotgun (WGS) entry which is preliminary data.</text>
</comment>
<organism evidence="5 6">
    <name type="scientific">Sphingomonas chungangi</name>
    <dbReference type="NCBI Taxonomy" id="2683589"/>
    <lineage>
        <taxon>Bacteria</taxon>
        <taxon>Pseudomonadati</taxon>
        <taxon>Pseudomonadota</taxon>
        <taxon>Alphaproteobacteria</taxon>
        <taxon>Sphingomonadales</taxon>
        <taxon>Sphingomonadaceae</taxon>
        <taxon>Sphingomonas</taxon>
    </lineage>
</organism>
<dbReference type="Proteomes" id="UP000570166">
    <property type="component" value="Unassembled WGS sequence"/>
</dbReference>
<proteinExistence type="predicted"/>
<evidence type="ECO:0000256" key="1">
    <source>
        <dbReference type="ARBA" id="ARBA00022801"/>
    </source>
</evidence>
<evidence type="ECO:0000256" key="3">
    <source>
        <dbReference type="ARBA" id="ARBA00023098"/>
    </source>
</evidence>
<dbReference type="PANTHER" id="PTHR10272:SF0">
    <property type="entry name" value="PLATELET-ACTIVATING FACTOR ACETYLHYDROLASE"/>
    <property type="match status" value="1"/>
</dbReference>
<dbReference type="GO" id="GO:0003847">
    <property type="term" value="F:1-alkyl-2-acetylglycerophosphocholine esterase activity"/>
    <property type="evidence" value="ECO:0007669"/>
    <property type="project" value="TreeGrafter"/>
</dbReference>
<gene>
    <name evidence="5" type="ORF">HZF05_05545</name>
</gene>
<dbReference type="AlphaFoldDB" id="A0A838L5U5"/>
<dbReference type="RefSeq" id="WP_160363376.1">
    <property type="nucleotide sequence ID" value="NZ_JACEIB010000003.1"/>
</dbReference>
<dbReference type="EMBL" id="JACEIB010000003">
    <property type="protein sequence ID" value="MBA2933556.1"/>
    <property type="molecule type" value="Genomic_DNA"/>
</dbReference>
<dbReference type="SUPFAM" id="SSF53474">
    <property type="entry name" value="alpha/beta-Hydrolases"/>
    <property type="match status" value="1"/>
</dbReference>
<dbReference type="PANTHER" id="PTHR10272">
    <property type="entry name" value="PLATELET-ACTIVATING FACTOR ACETYLHYDROLASE"/>
    <property type="match status" value="1"/>
</dbReference>
<reference evidence="5 6" key="1">
    <citation type="submission" date="2020-07" db="EMBL/GenBank/DDBJ databases">
        <authorList>
            <person name="Sun Q."/>
        </authorList>
    </citation>
    <scope>NUCLEOTIDE SEQUENCE [LARGE SCALE GENOMIC DNA]</scope>
    <source>
        <strain evidence="5 6">CGMCC 1.13654</strain>
    </source>
</reference>
<dbReference type="Pfam" id="PF12697">
    <property type="entry name" value="Abhydrolase_6"/>
    <property type="match status" value="1"/>
</dbReference>
<evidence type="ECO:0000259" key="4">
    <source>
        <dbReference type="Pfam" id="PF12697"/>
    </source>
</evidence>